<keyword evidence="3" id="KW-1185">Reference proteome</keyword>
<keyword evidence="1" id="KW-0472">Membrane</keyword>
<organism evidence="2 3">
    <name type="scientific">Halorarum halophilum</name>
    <dbReference type="NCBI Taxonomy" id="2743090"/>
    <lineage>
        <taxon>Archaea</taxon>
        <taxon>Methanobacteriati</taxon>
        <taxon>Methanobacteriota</taxon>
        <taxon>Stenosarchaea group</taxon>
        <taxon>Halobacteria</taxon>
        <taxon>Halobacteriales</taxon>
        <taxon>Haloferacaceae</taxon>
        <taxon>Halorarum</taxon>
    </lineage>
</organism>
<feature type="transmembrane region" description="Helical" evidence="1">
    <location>
        <begin position="31"/>
        <end position="51"/>
    </location>
</feature>
<dbReference type="AlphaFoldDB" id="A0A7D5GZH4"/>
<name>A0A7D5GZH4_9EURY</name>
<dbReference type="EMBL" id="CP058529">
    <property type="protein sequence ID" value="QLG29529.1"/>
    <property type="molecule type" value="Genomic_DNA"/>
</dbReference>
<evidence type="ECO:0000256" key="1">
    <source>
        <dbReference type="SAM" id="Phobius"/>
    </source>
</evidence>
<evidence type="ECO:0000313" key="2">
    <source>
        <dbReference type="EMBL" id="QLG29529.1"/>
    </source>
</evidence>
<gene>
    <name evidence="2" type="ORF">HUG10_15065</name>
</gene>
<evidence type="ECO:0000313" key="3">
    <source>
        <dbReference type="Proteomes" id="UP000509750"/>
    </source>
</evidence>
<proteinExistence type="predicted"/>
<keyword evidence="1" id="KW-1133">Transmembrane helix</keyword>
<dbReference type="InterPro" id="IPR055943">
    <property type="entry name" value="DUF7521"/>
</dbReference>
<feature type="transmembrane region" description="Helical" evidence="1">
    <location>
        <begin position="63"/>
        <end position="82"/>
    </location>
</feature>
<protein>
    <submittedName>
        <fullName evidence="2">Uncharacterized protein</fullName>
    </submittedName>
</protein>
<accession>A0A7D5GZH4</accession>
<dbReference type="KEGG" id="halg:HUG10_15065"/>
<dbReference type="Pfam" id="PF24365">
    <property type="entry name" value="DUF7521"/>
    <property type="match status" value="1"/>
</dbReference>
<sequence length="85" mass="8757">MFAFAAVTAVAGVFVAYQAFRGYRRNGSRPMLYLAVGIVLLTAVPVGVNSALTALTAATDAEIVLAVTAAHLAGVLSILYSLTRA</sequence>
<reference evidence="2 3" key="1">
    <citation type="submission" date="2020-07" db="EMBL/GenBank/DDBJ databases">
        <title>Gai3-2, isolated from salt lake.</title>
        <authorList>
            <person name="Cui H."/>
            <person name="Shi X."/>
        </authorList>
    </citation>
    <scope>NUCLEOTIDE SEQUENCE [LARGE SCALE GENOMIC DNA]</scope>
    <source>
        <strain evidence="2 3">Gai3-2</strain>
    </source>
</reference>
<dbReference type="Proteomes" id="UP000509750">
    <property type="component" value="Chromosome"/>
</dbReference>
<keyword evidence="1" id="KW-0812">Transmembrane</keyword>